<dbReference type="Gene3D" id="3.40.50.300">
    <property type="entry name" value="P-loop containing nucleotide triphosphate hydrolases"/>
    <property type="match status" value="2"/>
</dbReference>
<evidence type="ECO:0000313" key="13">
    <source>
        <dbReference type="EMBL" id="KKS42002.1"/>
    </source>
</evidence>
<dbReference type="SUPFAM" id="SSF52540">
    <property type="entry name" value="P-loop containing nucleoside triphosphate hydrolases"/>
    <property type="match status" value="1"/>
</dbReference>
<evidence type="ECO:0000256" key="10">
    <source>
        <dbReference type="PROSITE-ProRule" id="PRU00560"/>
    </source>
</evidence>
<dbReference type="InterPro" id="IPR014017">
    <property type="entry name" value="DNA_helicase_UvrD-like_C"/>
</dbReference>
<keyword evidence="5 10" id="KW-0067">ATP-binding</keyword>
<gene>
    <name evidence="13" type="ORF">UV05_C0049G0001</name>
</gene>
<evidence type="ECO:0000256" key="2">
    <source>
        <dbReference type="ARBA" id="ARBA00022741"/>
    </source>
</evidence>
<dbReference type="GO" id="GO:0016787">
    <property type="term" value="F:hydrolase activity"/>
    <property type="evidence" value="ECO:0007669"/>
    <property type="project" value="UniProtKB-UniRule"/>
</dbReference>
<feature type="domain" description="UvrD-like helicase ATP-binding" evidence="11">
    <location>
        <begin position="1"/>
        <end position="292"/>
    </location>
</feature>
<comment type="catalytic activity">
    <reaction evidence="9">
        <text>ATP + H2O = ADP + phosphate + H(+)</text>
        <dbReference type="Rhea" id="RHEA:13065"/>
        <dbReference type="ChEBI" id="CHEBI:15377"/>
        <dbReference type="ChEBI" id="CHEBI:15378"/>
        <dbReference type="ChEBI" id="CHEBI:30616"/>
        <dbReference type="ChEBI" id="CHEBI:43474"/>
        <dbReference type="ChEBI" id="CHEBI:456216"/>
        <dbReference type="EC" id="5.6.2.4"/>
    </reaction>
</comment>
<organism evidence="13 14">
    <name type="scientific">candidate division CPR1 bacterium GW2011_GWA2_42_17</name>
    <dbReference type="NCBI Taxonomy" id="1618341"/>
    <lineage>
        <taxon>Bacteria</taxon>
        <taxon>candidate division CPR1</taxon>
    </lineage>
</organism>
<dbReference type="PROSITE" id="PS51217">
    <property type="entry name" value="UVRD_HELICASE_CTER"/>
    <property type="match status" value="1"/>
</dbReference>
<proteinExistence type="inferred from homology"/>
<comment type="catalytic activity">
    <reaction evidence="7">
        <text>Couples ATP hydrolysis with the unwinding of duplex DNA by translocating in the 3'-5' direction.</text>
        <dbReference type="EC" id="5.6.2.4"/>
    </reaction>
</comment>
<dbReference type="GO" id="GO:0000725">
    <property type="term" value="P:recombinational repair"/>
    <property type="evidence" value="ECO:0007669"/>
    <property type="project" value="TreeGrafter"/>
</dbReference>
<evidence type="ECO:0000256" key="7">
    <source>
        <dbReference type="ARBA" id="ARBA00034617"/>
    </source>
</evidence>
<dbReference type="Gene3D" id="1.10.10.160">
    <property type="match status" value="1"/>
</dbReference>
<evidence type="ECO:0000313" key="14">
    <source>
        <dbReference type="Proteomes" id="UP000034875"/>
    </source>
</evidence>
<accession>A0A0G0YZK2</accession>
<dbReference type="GO" id="GO:0005829">
    <property type="term" value="C:cytosol"/>
    <property type="evidence" value="ECO:0007669"/>
    <property type="project" value="TreeGrafter"/>
</dbReference>
<evidence type="ECO:0000259" key="11">
    <source>
        <dbReference type="PROSITE" id="PS51198"/>
    </source>
</evidence>
<dbReference type="GO" id="GO:0033202">
    <property type="term" value="C:DNA helicase complex"/>
    <property type="evidence" value="ECO:0007669"/>
    <property type="project" value="TreeGrafter"/>
</dbReference>
<keyword evidence="2 10" id="KW-0547">Nucleotide-binding</keyword>
<evidence type="ECO:0000256" key="9">
    <source>
        <dbReference type="ARBA" id="ARBA00048988"/>
    </source>
</evidence>
<evidence type="ECO:0000256" key="1">
    <source>
        <dbReference type="ARBA" id="ARBA00009922"/>
    </source>
</evidence>
<dbReference type="InterPro" id="IPR013986">
    <property type="entry name" value="DExx_box_DNA_helicase_dom_sf"/>
</dbReference>
<reference evidence="13 14" key="1">
    <citation type="journal article" date="2015" name="Nature">
        <title>rRNA introns, odd ribosomes, and small enigmatic genomes across a large radiation of phyla.</title>
        <authorList>
            <person name="Brown C.T."/>
            <person name="Hug L.A."/>
            <person name="Thomas B.C."/>
            <person name="Sharon I."/>
            <person name="Castelle C.J."/>
            <person name="Singh A."/>
            <person name="Wilkins M.J."/>
            <person name="Williams K.H."/>
            <person name="Banfield J.F."/>
        </authorList>
    </citation>
    <scope>NUCLEOTIDE SEQUENCE [LARGE SCALE GENOMIC DNA]</scope>
</reference>
<dbReference type="Pfam" id="PF00580">
    <property type="entry name" value="UvrD-helicase"/>
    <property type="match status" value="1"/>
</dbReference>
<comment type="caution">
    <text evidence="13">The sequence shown here is derived from an EMBL/GenBank/DDBJ whole genome shotgun (WGS) entry which is preliminary data.</text>
</comment>
<protein>
    <recommendedName>
        <fullName evidence="8">DNA 3'-5' helicase</fullName>
        <ecNumber evidence="8">5.6.2.4</ecNumber>
    </recommendedName>
</protein>
<dbReference type="PROSITE" id="PS51198">
    <property type="entry name" value="UVRD_HELICASE_ATP_BIND"/>
    <property type="match status" value="1"/>
</dbReference>
<evidence type="ECO:0000256" key="5">
    <source>
        <dbReference type="ARBA" id="ARBA00022840"/>
    </source>
</evidence>
<dbReference type="EC" id="5.6.2.4" evidence="8"/>
<evidence type="ECO:0000256" key="8">
    <source>
        <dbReference type="ARBA" id="ARBA00034808"/>
    </source>
</evidence>
<dbReference type="Proteomes" id="UP000034875">
    <property type="component" value="Unassembled WGS sequence"/>
</dbReference>
<feature type="non-terminal residue" evidence="13">
    <location>
        <position position="741"/>
    </location>
</feature>
<sequence length="741" mass="84396">MHENGPLLIIAGAGTGKTTVITRRIAWLILEKKINPDKILALTFTEKASTEMEERVDRLLPYGYVDLWISTFHSFAEKILRLHGLDIGLPTNFRLLSDSEQWFLVRKNLDKFNLDYYRPLGNPTKFIHALLRHFSRAKDEEIGPKEYLAYAESFKLDKDITPDESAAQEAARLAEVANAYHIYQKILLENNALDFGDLINYALKLFKERPNILELYRKKFKYILVDEFQDTNWAQYELIKLLAEPNNNLTVVGDDDQSIYKFRGASISNILTFKKDFQKSRDILLTENYRSTQNILDLSYGFIQQNNPNRLEAQMRAEGAEKNADYAEGALPLISKKLVAQNGEAGIIEYIAAGTQEQEARQVAEKILQLYNQSLQSKTQDAKDKIQDTRSKMQDSHWSDFAVLVRSNSGADIFMRSFEAAGIPFEFLASRGLFTKPLIMDILAYFRLLDNYHESSTLYRLLTSSIFAIDHNDLVKILNEGRKKSLSLFESCQIFKTSPSISESSRKIIGSLLNLIEKHTAAARIKPASRVLYDVINDSGLLTKILKKPDSYNFVNLLRQLFKKVAAFEESASQPTVREFVQSIDLALEAGDEGSLENPEDGGPDTVKIMTIHGAKGLEFQYVFVVQMVDKRFPTIERKDPIELPDALIKEILPEGDIHLEEERRLMYVAMTRAKRGLFLTSAEDYGGARKKKPSRFLIELGFAKDEAKEKKKSKIDLAVEEMKANDKSSKLKVKSSKLND</sequence>
<keyword evidence="3 10" id="KW-0378">Hydrolase</keyword>
<evidence type="ECO:0000256" key="3">
    <source>
        <dbReference type="ARBA" id="ARBA00022801"/>
    </source>
</evidence>
<name>A0A0G0YZK2_9BACT</name>
<keyword evidence="4 10" id="KW-0347">Helicase</keyword>
<feature type="domain" description="UvrD-like helicase C-terminal" evidence="12">
    <location>
        <begin position="293"/>
        <end position="617"/>
    </location>
</feature>
<evidence type="ECO:0000256" key="6">
    <source>
        <dbReference type="ARBA" id="ARBA00023235"/>
    </source>
</evidence>
<dbReference type="PANTHER" id="PTHR11070:SF48">
    <property type="entry name" value="ATP-DEPENDENT HELICASE_NUCLEASE SUBUNIT A"/>
    <property type="match status" value="1"/>
</dbReference>
<dbReference type="GO" id="GO:0043138">
    <property type="term" value="F:3'-5' DNA helicase activity"/>
    <property type="evidence" value="ECO:0007669"/>
    <property type="project" value="UniProtKB-EC"/>
</dbReference>
<comment type="similarity">
    <text evidence="1">Belongs to the helicase family. UvrD subfamily.</text>
</comment>
<dbReference type="InterPro" id="IPR014016">
    <property type="entry name" value="UvrD-like_ATP-bd"/>
</dbReference>
<keyword evidence="6" id="KW-0413">Isomerase</keyword>
<evidence type="ECO:0000256" key="4">
    <source>
        <dbReference type="ARBA" id="ARBA00022806"/>
    </source>
</evidence>
<evidence type="ECO:0000259" key="12">
    <source>
        <dbReference type="PROSITE" id="PS51217"/>
    </source>
</evidence>
<dbReference type="InterPro" id="IPR027417">
    <property type="entry name" value="P-loop_NTPase"/>
</dbReference>
<dbReference type="EMBL" id="LCCZ01000049">
    <property type="protein sequence ID" value="KKS42002.1"/>
    <property type="molecule type" value="Genomic_DNA"/>
</dbReference>
<dbReference type="PANTHER" id="PTHR11070">
    <property type="entry name" value="UVRD / RECB / PCRA DNA HELICASE FAMILY MEMBER"/>
    <property type="match status" value="1"/>
</dbReference>
<dbReference type="GO" id="GO:0005524">
    <property type="term" value="F:ATP binding"/>
    <property type="evidence" value="ECO:0007669"/>
    <property type="project" value="UniProtKB-UniRule"/>
</dbReference>
<dbReference type="CDD" id="cd17932">
    <property type="entry name" value="DEXQc_UvrD"/>
    <property type="match status" value="1"/>
</dbReference>
<feature type="binding site" evidence="10">
    <location>
        <begin position="11"/>
        <end position="18"/>
    </location>
    <ligand>
        <name>ATP</name>
        <dbReference type="ChEBI" id="CHEBI:30616"/>
    </ligand>
</feature>
<dbReference type="AlphaFoldDB" id="A0A0G0YZK2"/>
<dbReference type="GO" id="GO:0003677">
    <property type="term" value="F:DNA binding"/>
    <property type="evidence" value="ECO:0007669"/>
    <property type="project" value="InterPro"/>
</dbReference>
<dbReference type="Pfam" id="PF13361">
    <property type="entry name" value="UvrD_C"/>
    <property type="match status" value="1"/>
</dbReference>
<dbReference type="InterPro" id="IPR000212">
    <property type="entry name" value="DNA_helicase_UvrD/REP"/>
</dbReference>
<dbReference type="PATRIC" id="fig|1618341.3.peg.658"/>
<dbReference type="Gene3D" id="1.10.486.10">
    <property type="entry name" value="PCRA, domain 4"/>
    <property type="match status" value="1"/>
</dbReference>